<evidence type="ECO:0000313" key="3">
    <source>
        <dbReference type="WBParaSite" id="Hba_18929"/>
    </source>
</evidence>
<protein>
    <submittedName>
        <fullName evidence="3">Uncharacterized protein</fullName>
    </submittedName>
</protein>
<name>A0A1I7XNM0_HETBA</name>
<organism evidence="2 3">
    <name type="scientific">Heterorhabditis bacteriophora</name>
    <name type="common">Entomopathogenic nematode worm</name>
    <dbReference type="NCBI Taxonomy" id="37862"/>
    <lineage>
        <taxon>Eukaryota</taxon>
        <taxon>Metazoa</taxon>
        <taxon>Ecdysozoa</taxon>
        <taxon>Nematoda</taxon>
        <taxon>Chromadorea</taxon>
        <taxon>Rhabditida</taxon>
        <taxon>Rhabditina</taxon>
        <taxon>Rhabditomorpha</taxon>
        <taxon>Strongyloidea</taxon>
        <taxon>Heterorhabditidae</taxon>
        <taxon>Heterorhabditis</taxon>
    </lineage>
</organism>
<keyword evidence="1" id="KW-1133">Transmembrane helix</keyword>
<evidence type="ECO:0000256" key="1">
    <source>
        <dbReference type="SAM" id="Phobius"/>
    </source>
</evidence>
<sequence length="112" mass="13182">MYPTYKFLPTPMQIALVYQDYSNKENKYKWPIEIELLNCDNQPACRLQYTFVIALVLLGLWTTLQLFIHIETIAVIENEAGTESEEEQGRDLLQTLFNDLYSEEEQQDVEDL</sequence>
<keyword evidence="2" id="KW-1185">Reference proteome</keyword>
<accession>A0A1I7XNM0</accession>
<dbReference type="Proteomes" id="UP000095283">
    <property type="component" value="Unplaced"/>
</dbReference>
<proteinExistence type="predicted"/>
<dbReference type="WBParaSite" id="Hba_18929">
    <property type="protein sequence ID" value="Hba_18929"/>
    <property type="gene ID" value="Hba_18929"/>
</dbReference>
<keyword evidence="1" id="KW-0472">Membrane</keyword>
<dbReference type="AlphaFoldDB" id="A0A1I7XNM0"/>
<feature type="transmembrane region" description="Helical" evidence="1">
    <location>
        <begin position="47"/>
        <end position="68"/>
    </location>
</feature>
<evidence type="ECO:0000313" key="2">
    <source>
        <dbReference type="Proteomes" id="UP000095283"/>
    </source>
</evidence>
<reference evidence="3" key="1">
    <citation type="submission" date="2016-11" db="UniProtKB">
        <authorList>
            <consortium name="WormBaseParasite"/>
        </authorList>
    </citation>
    <scope>IDENTIFICATION</scope>
</reference>
<keyword evidence="1" id="KW-0812">Transmembrane</keyword>